<dbReference type="InParanoid" id="A0A162URF1"/>
<reference evidence="2" key="1">
    <citation type="submission" date="2015-06" db="EMBL/GenBank/DDBJ databases">
        <title>Expansion of signal transduction pathways in fungi by whole-genome duplication.</title>
        <authorList>
            <consortium name="DOE Joint Genome Institute"/>
            <person name="Corrochano L.M."/>
            <person name="Kuo A."/>
            <person name="Marcet-Houben M."/>
            <person name="Polaino S."/>
            <person name="Salamov A."/>
            <person name="Villalobos J.M."/>
            <person name="Alvarez M.I."/>
            <person name="Avalos J."/>
            <person name="Benito E.P."/>
            <person name="Benoit I."/>
            <person name="Burger G."/>
            <person name="Camino L.P."/>
            <person name="Canovas D."/>
            <person name="Cerda-Olmedo E."/>
            <person name="Cheng J.-F."/>
            <person name="Dominguez A."/>
            <person name="Elias M."/>
            <person name="Eslava A.P."/>
            <person name="Glaser F."/>
            <person name="Grimwood J."/>
            <person name="Gutierrez G."/>
            <person name="Heitman J."/>
            <person name="Henrissat B."/>
            <person name="Iturriaga E.A."/>
            <person name="Lang B.F."/>
            <person name="Lavin J.L."/>
            <person name="Lee S."/>
            <person name="Li W."/>
            <person name="Lindquist E."/>
            <person name="Lopez-Garcia S."/>
            <person name="Luque E.M."/>
            <person name="Marcos A.T."/>
            <person name="Martin J."/>
            <person name="McCluskey K."/>
            <person name="Medina H.R."/>
            <person name="Miralles-Duran A."/>
            <person name="Miyazaki A."/>
            <person name="Munoz-Torres E."/>
            <person name="Oguiza J.A."/>
            <person name="Ohm R."/>
            <person name="Olmedo M."/>
            <person name="Orejas M."/>
            <person name="Ortiz-Castellanos L."/>
            <person name="Pisabarro A.G."/>
            <person name="Rodriguez-Romero J."/>
            <person name="Ruiz-Herrera J."/>
            <person name="Ruiz-Vazquez R."/>
            <person name="Sanz C."/>
            <person name="Schackwitz W."/>
            <person name="Schmutz J."/>
            <person name="Shahriari M."/>
            <person name="Shelest E."/>
            <person name="Silva-Franco F."/>
            <person name="Soanes D."/>
            <person name="Syed K."/>
            <person name="Tagua V.G."/>
            <person name="Talbot N.J."/>
            <person name="Thon M."/>
            <person name="De vries R.P."/>
            <person name="Wiebenga A."/>
            <person name="Yadav J.S."/>
            <person name="Braun E.L."/>
            <person name="Baker S."/>
            <person name="Garre V."/>
            <person name="Horwitz B."/>
            <person name="Torres-Martinez S."/>
            <person name="Idnurm A."/>
            <person name="Herrera-Estrella A."/>
            <person name="Gabaldon T."/>
            <person name="Grigoriev I.V."/>
        </authorList>
    </citation>
    <scope>NUCLEOTIDE SEQUENCE [LARGE SCALE GENOMIC DNA]</scope>
    <source>
        <strain evidence="2">NRRL 1555(-)</strain>
    </source>
</reference>
<name>A0A162URF1_PHYB8</name>
<accession>A0A162URF1</accession>
<dbReference type="VEuPathDB" id="FungiDB:PHYBLDRAFT_157726"/>
<evidence type="ECO:0000313" key="2">
    <source>
        <dbReference type="Proteomes" id="UP000077315"/>
    </source>
</evidence>
<dbReference type="AlphaFoldDB" id="A0A162URF1"/>
<dbReference type="GeneID" id="28994573"/>
<dbReference type="EMBL" id="KV440974">
    <property type="protein sequence ID" value="OAD77313.1"/>
    <property type="molecule type" value="Genomic_DNA"/>
</dbReference>
<gene>
    <name evidence="1" type="ORF">PHYBLDRAFT_157726</name>
</gene>
<dbReference type="Proteomes" id="UP000077315">
    <property type="component" value="Unassembled WGS sequence"/>
</dbReference>
<dbReference type="RefSeq" id="XP_018295353.1">
    <property type="nucleotide sequence ID" value="XM_018433667.1"/>
</dbReference>
<evidence type="ECO:0000313" key="1">
    <source>
        <dbReference type="EMBL" id="OAD77313.1"/>
    </source>
</evidence>
<keyword evidence="2" id="KW-1185">Reference proteome</keyword>
<organism evidence="1 2">
    <name type="scientific">Phycomyces blakesleeanus (strain ATCC 8743b / DSM 1359 / FGSC 10004 / NBRC 33097 / NRRL 1555)</name>
    <dbReference type="NCBI Taxonomy" id="763407"/>
    <lineage>
        <taxon>Eukaryota</taxon>
        <taxon>Fungi</taxon>
        <taxon>Fungi incertae sedis</taxon>
        <taxon>Mucoromycota</taxon>
        <taxon>Mucoromycotina</taxon>
        <taxon>Mucoromycetes</taxon>
        <taxon>Mucorales</taxon>
        <taxon>Phycomycetaceae</taxon>
        <taxon>Phycomyces</taxon>
    </lineage>
</organism>
<dbReference type="OrthoDB" id="2285576at2759"/>
<protein>
    <submittedName>
        <fullName evidence="1">Uncharacterized protein</fullName>
    </submittedName>
</protein>
<sequence length="51" mass="5820">MPSQKTTTPHQCSHTPKPQTFMCRITSGFCTCCGVDISRFSHEFWCRHANS</sequence>
<proteinExistence type="predicted"/>